<dbReference type="EMBL" id="OOIL02002698">
    <property type="protein sequence ID" value="VFQ84235.1"/>
    <property type="molecule type" value="Genomic_DNA"/>
</dbReference>
<proteinExistence type="predicted"/>
<accession>A0A484M6L5</accession>
<keyword evidence="2" id="KW-1185">Reference proteome</keyword>
<sequence length="68" mass="7469">MPTPPPPLFSNAMMRIFHTCSFPRDSQFAPVAYCASRSLPPGPVGLKFLNAKGWGLFASSLKRGIRFV</sequence>
<evidence type="ECO:0000313" key="1">
    <source>
        <dbReference type="EMBL" id="VFQ84235.1"/>
    </source>
</evidence>
<dbReference type="AlphaFoldDB" id="A0A484M6L5"/>
<organism evidence="1 2">
    <name type="scientific">Cuscuta campestris</name>
    <dbReference type="NCBI Taxonomy" id="132261"/>
    <lineage>
        <taxon>Eukaryota</taxon>
        <taxon>Viridiplantae</taxon>
        <taxon>Streptophyta</taxon>
        <taxon>Embryophyta</taxon>
        <taxon>Tracheophyta</taxon>
        <taxon>Spermatophyta</taxon>
        <taxon>Magnoliopsida</taxon>
        <taxon>eudicotyledons</taxon>
        <taxon>Gunneridae</taxon>
        <taxon>Pentapetalae</taxon>
        <taxon>asterids</taxon>
        <taxon>lamiids</taxon>
        <taxon>Solanales</taxon>
        <taxon>Convolvulaceae</taxon>
        <taxon>Cuscuteae</taxon>
        <taxon>Cuscuta</taxon>
        <taxon>Cuscuta subgen. Grammica</taxon>
        <taxon>Cuscuta sect. Cleistogrammica</taxon>
    </lineage>
</organism>
<reference evidence="1 2" key="1">
    <citation type="submission" date="2018-04" db="EMBL/GenBank/DDBJ databases">
        <authorList>
            <person name="Vogel A."/>
        </authorList>
    </citation>
    <scope>NUCLEOTIDE SEQUENCE [LARGE SCALE GENOMIC DNA]</scope>
</reference>
<name>A0A484M6L5_9ASTE</name>
<evidence type="ECO:0000313" key="2">
    <source>
        <dbReference type="Proteomes" id="UP000595140"/>
    </source>
</evidence>
<dbReference type="Proteomes" id="UP000595140">
    <property type="component" value="Unassembled WGS sequence"/>
</dbReference>
<protein>
    <submittedName>
        <fullName evidence="1">Uncharacterized protein</fullName>
    </submittedName>
</protein>
<gene>
    <name evidence="1" type="ORF">CCAM_LOCUS26011</name>
</gene>